<accession>A0A1X6X8G3</accession>
<dbReference type="RefSeq" id="WP_087105151.1">
    <property type="nucleotide sequence ID" value="NZ_FWFG01000110.1"/>
</dbReference>
<keyword evidence="2" id="KW-1185">Reference proteome</keyword>
<dbReference type="InterPro" id="IPR036689">
    <property type="entry name" value="ESAT-6-like_sf"/>
</dbReference>
<name>A0A1X6X8G3_9MICO</name>
<proteinExistence type="predicted"/>
<reference evidence="1 2" key="1">
    <citation type="submission" date="2017-02" db="EMBL/GenBank/DDBJ databases">
        <authorList>
            <person name="Peterson S.W."/>
        </authorList>
    </citation>
    <scope>NUCLEOTIDE SEQUENCE [LARGE SCALE GENOMIC DNA]</scope>
    <source>
        <strain evidence="1 2">CIP104813</strain>
    </source>
</reference>
<evidence type="ECO:0008006" key="3">
    <source>
        <dbReference type="Google" id="ProtNLM"/>
    </source>
</evidence>
<dbReference type="SUPFAM" id="SSF140453">
    <property type="entry name" value="EsxAB dimer-like"/>
    <property type="match status" value="1"/>
</dbReference>
<dbReference type="Proteomes" id="UP000195981">
    <property type="component" value="Unassembled WGS sequence"/>
</dbReference>
<dbReference type="EMBL" id="FWFG01000110">
    <property type="protein sequence ID" value="SLM95498.1"/>
    <property type="molecule type" value="Genomic_DNA"/>
</dbReference>
<evidence type="ECO:0000313" key="2">
    <source>
        <dbReference type="Proteomes" id="UP000195981"/>
    </source>
</evidence>
<evidence type="ECO:0000313" key="1">
    <source>
        <dbReference type="EMBL" id="SLM95498.1"/>
    </source>
</evidence>
<dbReference type="AlphaFoldDB" id="A0A1X6X8G3"/>
<dbReference type="OrthoDB" id="5244663at2"/>
<sequence>MNATKGMAVEEVRRMAQMLADASEEITGIKDELTAGLAEVDWTGPDADRFRSQWEGEMVPALQEISQSVGELGTTAESNAAQQDAASS</sequence>
<gene>
    <name evidence="1" type="ORF">FM110_12900</name>
</gene>
<dbReference type="Gene3D" id="1.10.287.1060">
    <property type="entry name" value="ESAT-6-like"/>
    <property type="match status" value="1"/>
</dbReference>
<protein>
    <recommendedName>
        <fullName evidence="3">WXG100 family type VII secretion target</fullName>
    </recommendedName>
</protein>
<organism evidence="1 2">
    <name type="scientific">Brachybacterium nesterenkovii</name>
    <dbReference type="NCBI Taxonomy" id="47847"/>
    <lineage>
        <taxon>Bacteria</taxon>
        <taxon>Bacillati</taxon>
        <taxon>Actinomycetota</taxon>
        <taxon>Actinomycetes</taxon>
        <taxon>Micrococcales</taxon>
        <taxon>Dermabacteraceae</taxon>
        <taxon>Brachybacterium</taxon>
    </lineage>
</organism>